<dbReference type="EMBL" id="CBSY010000224">
    <property type="protein sequence ID" value="CDH21347.1"/>
    <property type="molecule type" value="Genomic_DNA"/>
</dbReference>
<evidence type="ECO:0000313" key="1">
    <source>
        <dbReference type="EMBL" id="CDH21347.1"/>
    </source>
</evidence>
<protein>
    <submittedName>
        <fullName evidence="1">Uncharacterized protein</fullName>
    </submittedName>
</protein>
<evidence type="ECO:0000313" key="2">
    <source>
        <dbReference type="Proteomes" id="UP000028500"/>
    </source>
</evidence>
<organism evidence="1 2">
    <name type="scientific">Xenorhabdus bovienii str. kraussei Quebec</name>
    <dbReference type="NCBI Taxonomy" id="1398203"/>
    <lineage>
        <taxon>Bacteria</taxon>
        <taxon>Pseudomonadati</taxon>
        <taxon>Pseudomonadota</taxon>
        <taxon>Gammaproteobacteria</taxon>
        <taxon>Enterobacterales</taxon>
        <taxon>Morganellaceae</taxon>
        <taxon>Xenorhabdus</taxon>
    </lineage>
</organism>
<dbReference type="HOGENOM" id="CLU_3013298_0_0_6"/>
<dbReference type="Proteomes" id="UP000028500">
    <property type="component" value="Unassembled WGS sequence"/>
</dbReference>
<proteinExistence type="predicted"/>
<gene>
    <name evidence="1" type="ORF">XBKQ1_360004</name>
</gene>
<accession>A0A077PL62</accession>
<name>A0A077PL62_XENBV</name>
<keyword evidence="2" id="KW-1185">Reference proteome</keyword>
<comment type="caution">
    <text evidence="1">The sequence shown here is derived from an EMBL/GenBank/DDBJ whole genome shotgun (WGS) entry which is preliminary data.</text>
</comment>
<dbReference type="AlphaFoldDB" id="A0A077PL62"/>
<sequence>MYIVVHMPSPSPGMNAAVLLAIRSLQEWRISIHTQFAFKQVVSNLSNHLLRQLVTG</sequence>
<reference evidence="1" key="1">
    <citation type="submission" date="2013-07" db="EMBL/GenBank/DDBJ databases">
        <title>Sub-species coevolution in mutualistic symbiosis.</title>
        <authorList>
            <person name="Murfin K."/>
            <person name="Klassen J."/>
            <person name="Lee M."/>
            <person name="Forst S."/>
            <person name="Stock P."/>
            <person name="Goodrich-Blair H."/>
        </authorList>
    </citation>
    <scope>NUCLEOTIDE SEQUENCE [LARGE SCALE GENOMIC DNA]</scope>
    <source>
        <strain evidence="1">Kraussei Quebec</strain>
    </source>
</reference>